<sequence length="165" mass="18665">MWTDYNLQIQSTTVLTRSASYLLQKSTLPSCSQGWGLGHQLPWSWNLGGYAVKSRPRRQLVSRIIPHAMKMKTPFKKNCALLRNSNSLALKRLKTIDARMKANPKLSQQHVDFMEAFLELCHMFQTIKLTCRTKAATACPTIPLFLMPASQSSTSYLHLHCGGKI</sequence>
<name>A0A8J2JS94_9HEXA</name>
<reference evidence="1" key="1">
    <citation type="submission" date="2021-06" db="EMBL/GenBank/DDBJ databases">
        <authorList>
            <person name="Hodson N. C."/>
            <person name="Mongue J. A."/>
            <person name="Jaron S. K."/>
        </authorList>
    </citation>
    <scope>NUCLEOTIDE SEQUENCE</scope>
</reference>
<dbReference type="EMBL" id="CAJVCH010071351">
    <property type="protein sequence ID" value="CAG7720524.1"/>
    <property type="molecule type" value="Genomic_DNA"/>
</dbReference>
<evidence type="ECO:0000313" key="2">
    <source>
        <dbReference type="Proteomes" id="UP000708208"/>
    </source>
</evidence>
<gene>
    <name evidence="1" type="ORF">AFUS01_LOCUS9796</name>
</gene>
<protein>
    <submittedName>
        <fullName evidence="1">Uncharacterized protein</fullName>
    </submittedName>
</protein>
<organism evidence="1 2">
    <name type="scientific">Allacma fusca</name>
    <dbReference type="NCBI Taxonomy" id="39272"/>
    <lineage>
        <taxon>Eukaryota</taxon>
        <taxon>Metazoa</taxon>
        <taxon>Ecdysozoa</taxon>
        <taxon>Arthropoda</taxon>
        <taxon>Hexapoda</taxon>
        <taxon>Collembola</taxon>
        <taxon>Symphypleona</taxon>
        <taxon>Sminthuridae</taxon>
        <taxon>Allacma</taxon>
    </lineage>
</organism>
<dbReference type="Proteomes" id="UP000708208">
    <property type="component" value="Unassembled WGS sequence"/>
</dbReference>
<comment type="caution">
    <text evidence="1">The sequence shown here is derived from an EMBL/GenBank/DDBJ whole genome shotgun (WGS) entry which is preliminary data.</text>
</comment>
<evidence type="ECO:0000313" key="1">
    <source>
        <dbReference type="EMBL" id="CAG7720524.1"/>
    </source>
</evidence>
<proteinExistence type="predicted"/>
<accession>A0A8J2JS94</accession>
<keyword evidence="2" id="KW-1185">Reference proteome</keyword>
<dbReference type="AlphaFoldDB" id="A0A8J2JS94"/>